<evidence type="ECO:0000313" key="1">
    <source>
        <dbReference type="EMBL" id="KKM84958.1"/>
    </source>
</evidence>
<protein>
    <submittedName>
        <fullName evidence="1">Uncharacterized protein</fullName>
    </submittedName>
</protein>
<reference evidence="1" key="1">
    <citation type="journal article" date="2015" name="Nature">
        <title>Complex archaea that bridge the gap between prokaryotes and eukaryotes.</title>
        <authorList>
            <person name="Spang A."/>
            <person name="Saw J.H."/>
            <person name="Jorgensen S.L."/>
            <person name="Zaremba-Niedzwiedzka K."/>
            <person name="Martijn J."/>
            <person name="Lind A.E."/>
            <person name="van Eijk R."/>
            <person name="Schleper C."/>
            <person name="Guy L."/>
            <person name="Ettema T.J."/>
        </authorList>
    </citation>
    <scope>NUCLEOTIDE SEQUENCE</scope>
</reference>
<organism evidence="1">
    <name type="scientific">marine sediment metagenome</name>
    <dbReference type="NCBI Taxonomy" id="412755"/>
    <lineage>
        <taxon>unclassified sequences</taxon>
        <taxon>metagenomes</taxon>
        <taxon>ecological metagenomes</taxon>
    </lineage>
</organism>
<sequence length="47" mass="5484">MNSVFIDKKYTKWDNDNYDDLYFALSENPPDTFKTEDISHIVAEVPG</sequence>
<comment type="caution">
    <text evidence="1">The sequence shown here is derived from an EMBL/GenBank/DDBJ whole genome shotgun (WGS) entry which is preliminary data.</text>
</comment>
<name>A0A0F9KTC4_9ZZZZ</name>
<dbReference type="EMBL" id="LAZR01007486">
    <property type="protein sequence ID" value="KKM84958.1"/>
    <property type="molecule type" value="Genomic_DNA"/>
</dbReference>
<feature type="non-terminal residue" evidence="1">
    <location>
        <position position="47"/>
    </location>
</feature>
<proteinExistence type="predicted"/>
<accession>A0A0F9KTC4</accession>
<dbReference type="AlphaFoldDB" id="A0A0F9KTC4"/>
<gene>
    <name evidence="1" type="ORF">LCGC14_1293880</name>
</gene>